<evidence type="ECO:0008006" key="4">
    <source>
        <dbReference type="Google" id="ProtNLM"/>
    </source>
</evidence>
<accession>A0A6S6ZQV3</accession>
<feature type="region of interest" description="Disordered" evidence="1">
    <location>
        <begin position="175"/>
        <end position="198"/>
    </location>
</feature>
<dbReference type="AlphaFoldDB" id="A0A6S6ZQV3"/>
<feature type="compositionally biased region" description="Low complexity" evidence="1">
    <location>
        <begin position="125"/>
        <end position="150"/>
    </location>
</feature>
<dbReference type="Proteomes" id="UP000494111">
    <property type="component" value="Unassembled WGS sequence"/>
</dbReference>
<feature type="region of interest" description="Disordered" evidence="1">
    <location>
        <begin position="84"/>
        <end position="161"/>
    </location>
</feature>
<feature type="compositionally biased region" description="Polar residues" evidence="1">
    <location>
        <begin position="90"/>
        <end position="117"/>
    </location>
</feature>
<name>A0A6S6ZQV3_9BURK</name>
<protein>
    <recommendedName>
        <fullName evidence="4">Helix-turn-helix domain-containing protein</fullName>
    </recommendedName>
</protein>
<organism evidence="2 3">
    <name type="scientific">Achromobacter deleyi</name>
    <dbReference type="NCBI Taxonomy" id="1353891"/>
    <lineage>
        <taxon>Bacteria</taxon>
        <taxon>Pseudomonadati</taxon>
        <taxon>Pseudomonadota</taxon>
        <taxon>Betaproteobacteria</taxon>
        <taxon>Burkholderiales</taxon>
        <taxon>Alcaligenaceae</taxon>
        <taxon>Achromobacter</taxon>
    </lineage>
</organism>
<dbReference type="RefSeq" id="WP_175216381.1">
    <property type="nucleotide sequence ID" value="NZ_CADIJO010000005.1"/>
</dbReference>
<proteinExistence type="predicted"/>
<sequence>MSHQAVEWALSQPISHAPAKQILTVMAHYAHKDQRPWTAYPSVTQLVRDTGQDRKTILANLLRLVECGALRDTGERAGMTKSVTVYELSEPTSDTKTGTASRVKSSPKSGTTSNTQAVPKLELLSSPETGTSSGDGSSTSFAGSSTSFSGKQSQNPPEAVPVFPTEQVEQVLGTGIGTGNRAPARAPSEKAQRKTKLPDGFGLSERVRRWAAEKGHTNLDRHLEHFIGSAKARGYAYVDWDEALMNAIRSNWAKVPVANTRPGSGLPPANTEAINAEAKRLLFGAGARTQQQQEVIDV</sequence>
<dbReference type="EMBL" id="CADIJO010000005">
    <property type="protein sequence ID" value="CAB3689205.1"/>
    <property type="molecule type" value="Genomic_DNA"/>
</dbReference>
<evidence type="ECO:0000256" key="1">
    <source>
        <dbReference type="SAM" id="MobiDB-lite"/>
    </source>
</evidence>
<gene>
    <name evidence="2" type="ORF">LMG3458_02042</name>
</gene>
<evidence type="ECO:0000313" key="2">
    <source>
        <dbReference type="EMBL" id="CAB3689205.1"/>
    </source>
</evidence>
<reference evidence="2 3" key="1">
    <citation type="submission" date="2020-04" db="EMBL/GenBank/DDBJ databases">
        <authorList>
            <person name="De Canck E."/>
        </authorList>
    </citation>
    <scope>NUCLEOTIDE SEQUENCE [LARGE SCALE GENOMIC DNA]</scope>
    <source>
        <strain evidence="2 3">LMG 3458</strain>
    </source>
</reference>
<evidence type="ECO:0000313" key="3">
    <source>
        <dbReference type="Proteomes" id="UP000494111"/>
    </source>
</evidence>